<protein>
    <recommendedName>
        <fullName evidence="3">Protein OSCP1</fullName>
    </recommendedName>
</protein>
<dbReference type="EMBL" id="AZBU02000008">
    <property type="protein sequence ID" value="TKR66887.1"/>
    <property type="molecule type" value="Genomic_DNA"/>
</dbReference>
<sequence length="395" mass="45508">MDILQNLLDDEAYDLKMDFAVPLIYFNMGAEMIYILHQRLSFQIKGQKHNKVLADIVATMLSPTVIKEVIERHEEVINHHKDELEGIIDPDDIRSPIYDRLAFKAVFTKIAHSSIMRINGNSMDKLFDLMTMSFKYQVQMCADPQHLLILTLNHFDGIRELVPYDEECQRMINNAHDKVITLLYSQPTFMLVLARQMILNYFLDCKVKISHLLKNNLQKPTGEFVLKEELEKVSLRYELPGTVSYYDKGSLHERTRFDPMANYHLFYKVVDDMDLAYSINRNFPLGKNLFLNSDESPQVTCITTADPTETTAFEEMTLLQSLIKPRNTSAQGDNFELDLFGEDVPDEGTEETIVKESPEKAVLEKAKKIDASKKKSLNKAMEELKTILKVVLKIA</sequence>
<dbReference type="PANTHER" id="PTHR21439:SF0">
    <property type="entry name" value="PROTEIN OSCP1"/>
    <property type="match status" value="1"/>
</dbReference>
<dbReference type="PANTHER" id="PTHR21439">
    <property type="entry name" value="OXIDORED-NITRO DOMAIN-CONTAINING PROTEIN"/>
    <property type="match status" value="1"/>
</dbReference>
<dbReference type="Proteomes" id="UP000298663">
    <property type="component" value="Unassembled WGS sequence"/>
</dbReference>
<organism evidence="1 2">
    <name type="scientific">Steinernema carpocapsae</name>
    <name type="common">Entomopathogenic nematode</name>
    <dbReference type="NCBI Taxonomy" id="34508"/>
    <lineage>
        <taxon>Eukaryota</taxon>
        <taxon>Metazoa</taxon>
        <taxon>Ecdysozoa</taxon>
        <taxon>Nematoda</taxon>
        <taxon>Chromadorea</taxon>
        <taxon>Rhabditida</taxon>
        <taxon>Tylenchina</taxon>
        <taxon>Panagrolaimomorpha</taxon>
        <taxon>Strongyloidoidea</taxon>
        <taxon>Steinernematidae</taxon>
        <taxon>Steinernema</taxon>
    </lineage>
</organism>
<dbReference type="InterPro" id="IPR019332">
    <property type="entry name" value="OSCP1"/>
</dbReference>
<dbReference type="GO" id="GO:0005737">
    <property type="term" value="C:cytoplasm"/>
    <property type="evidence" value="ECO:0007669"/>
    <property type="project" value="TreeGrafter"/>
</dbReference>
<name>A0A4U5MCN6_STECR</name>
<dbReference type="OrthoDB" id="2157380at2759"/>
<evidence type="ECO:0000313" key="2">
    <source>
        <dbReference type="Proteomes" id="UP000298663"/>
    </source>
</evidence>
<comment type="caution">
    <text evidence="1">The sequence shown here is derived from an EMBL/GenBank/DDBJ whole genome shotgun (WGS) entry which is preliminary data.</text>
</comment>
<keyword evidence="2" id="KW-1185">Reference proteome</keyword>
<gene>
    <name evidence="1" type="ORF">L596_023115</name>
</gene>
<dbReference type="AlphaFoldDB" id="A0A4U5MCN6"/>
<accession>A0A4U5MCN6</accession>
<proteinExistence type="predicted"/>
<evidence type="ECO:0008006" key="3">
    <source>
        <dbReference type="Google" id="ProtNLM"/>
    </source>
</evidence>
<reference evidence="1 2" key="1">
    <citation type="journal article" date="2015" name="Genome Biol.">
        <title>Comparative genomics of Steinernema reveals deeply conserved gene regulatory networks.</title>
        <authorList>
            <person name="Dillman A.R."/>
            <person name="Macchietto M."/>
            <person name="Porter C.F."/>
            <person name="Rogers A."/>
            <person name="Williams B."/>
            <person name="Antoshechkin I."/>
            <person name="Lee M.M."/>
            <person name="Goodwin Z."/>
            <person name="Lu X."/>
            <person name="Lewis E.E."/>
            <person name="Goodrich-Blair H."/>
            <person name="Stock S.P."/>
            <person name="Adams B.J."/>
            <person name="Sternberg P.W."/>
            <person name="Mortazavi A."/>
        </authorList>
    </citation>
    <scope>NUCLEOTIDE SEQUENCE [LARGE SCALE GENOMIC DNA]</scope>
    <source>
        <strain evidence="1 2">ALL</strain>
    </source>
</reference>
<evidence type="ECO:0000313" key="1">
    <source>
        <dbReference type="EMBL" id="TKR66887.1"/>
    </source>
</evidence>
<reference evidence="1 2" key="2">
    <citation type="journal article" date="2019" name="G3 (Bethesda)">
        <title>Hybrid Assembly of the Genome of the Entomopathogenic Nematode Steinernema carpocapsae Identifies the X-Chromosome.</title>
        <authorList>
            <person name="Serra L."/>
            <person name="Macchietto M."/>
            <person name="Macias-Munoz A."/>
            <person name="McGill C.J."/>
            <person name="Rodriguez I.M."/>
            <person name="Rodriguez B."/>
            <person name="Murad R."/>
            <person name="Mortazavi A."/>
        </authorList>
    </citation>
    <scope>NUCLEOTIDE SEQUENCE [LARGE SCALE GENOMIC DNA]</scope>
    <source>
        <strain evidence="1 2">ALL</strain>
    </source>
</reference>
<dbReference type="Pfam" id="PF10188">
    <property type="entry name" value="Oscp1"/>
    <property type="match status" value="1"/>
</dbReference>
<dbReference type="GO" id="GO:0005886">
    <property type="term" value="C:plasma membrane"/>
    <property type="evidence" value="ECO:0007669"/>
    <property type="project" value="TreeGrafter"/>
</dbReference>